<feature type="non-terminal residue" evidence="2">
    <location>
        <position position="98"/>
    </location>
</feature>
<sequence>LGRGVVALEHIETSTFVVECHGILSQRKHVEDIQNNYLFDFTRNGTCYCIDASQEDGTLGRLVNDDHRNPNCKVRTIIVEGRPHLCITYSYGDSSWPW</sequence>
<dbReference type="Gene3D" id="2.170.270.10">
    <property type="entry name" value="SET domain"/>
    <property type="match status" value="1"/>
</dbReference>
<evidence type="ECO:0000259" key="1">
    <source>
        <dbReference type="Pfam" id="PF00856"/>
    </source>
</evidence>
<name>A0AAD5AGY0_SILAS</name>
<dbReference type="GO" id="GO:0043516">
    <property type="term" value="P:regulation of DNA damage response, signal transduction by p53 class mediator"/>
    <property type="evidence" value="ECO:0007669"/>
    <property type="project" value="TreeGrafter"/>
</dbReference>
<comment type="caution">
    <text evidence="2">The sequence shown here is derived from an EMBL/GenBank/DDBJ whole genome shotgun (WGS) entry which is preliminary data.</text>
</comment>
<gene>
    <name evidence="2" type="ORF">C0J50_10721</name>
</gene>
<dbReference type="GO" id="GO:0005700">
    <property type="term" value="C:polytene chromosome"/>
    <property type="evidence" value="ECO:0007669"/>
    <property type="project" value="TreeGrafter"/>
</dbReference>
<dbReference type="Pfam" id="PF00856">
    <property type="entry name" value="SET"/>
    <property type="match status" value="1"/>
</dbReference>
<dbReference type="GO" id="GO:0005634">
    <property type="term" value="C:nucleus"/>
    <property type="evidence" value="ECO:0007669"/>
    <property type="project" value="TreeGrafter"/>
</dbReference>
<keyword evidence="3" id="KW-1185">Reference proteome</keyword>
<reference evidence="2" key="1">
    <citation type="submission" date="2018-07" db="EMBL/GenBank/DDBJ databases">
        <title>Comparative genomics of catfishes provides insights into carnivory and benthic adaptation.</title>
        <authorList>
            <person name="Zhang Y."/>
            <person name="Wang D."/>
            <person name="Peng Z."/>
            <person name="Zheng S."/>
            <person name="Shao F."/>
            <person name="Tao W."/>
        </authorList>
    </citation>
    <scope>NUCLEOTIDE SEQUENCE</scope>
    <source>
        <strain evidence="2">Chongqing</strain>
    </source>
</reference>
<accession>A0AAD5AGY0</accession>
<proteinExistence type="predicted"/>
<feature type="domain" description="SET" evidence="1">
    <location>
        <begin position="2"/>
        <end position="88"/>
    </location>
</feature>
<dbReference type="InterPro" id="IPR046341">
    <property type="entry name" value="SET_dom_sf"/>
</dbReference>
<dbReference type="SUPFAM" id="SSF82199">
    <property type="entry name" value="SET domain"/>
    <property type="match status" value="1"/>
</dbReference>
<dbReference type="InterPro" id="IPR051760">
    <property type="entry name" value="KMT5A"/>
</dbReference>
<dbReference type="AlphaFoldDB" id="A0AAD5AGY0"/>
<dbReference type="InterPro" id="IPR001214">
    <property type="entry name" value="SET_dom"/>
</dbReference>
<feature type="non-terminal residue" evidence="2">
    <location>
        <position position="1"/>
    </location>
</feature>
<dbReference type="PANTHER" id="PTHR46167">
    <property type="entry name" value="N-LYSINE METHYLTRANSFERASE KMT5A"/>
    <property type="match status" value="1"/>
</dbReference>
<protein>
    <submittedName>
        <fullName evidence="2">SET domain-containing protein 5-like</fullName>
    </submittedName>
</protein>
<dbReference type="GO" id="GO:0042799">
    <property type="term" value="F:histone H4K20 methyltransferase activity"/>
    <property type="evidence" value="ECO:0007669"/>
    <property type="project" value="TreeGrafter"/>
</dbReference>
<evidence type="ECO:0000313" key="2">
    <source>
        <dbReference type="EMBL" id="KAI5615870.1"/>
    </source>
</evidence>
<dbReference type="EMBL" id="MU553691">
    <property type="protein sequence ID" value="KAI5615870.1"/>
    <property type="molecule type" value="Genomic_DNA"/>
</dbReference>
<evidence type="ECO:0000313" key="3">
    <source>
        <dbReference type="Proteomes" id="UP001205998"/>
    </source>
</evidence>
<dbReference type="PANTHER" id="PTHR46167:SF1">
    <property type="entry name" value="N-LYSINE METHYLTRANSFERASE KMT5A"/>
    <property type="match status" value="1"/>
</dbReference>
<dbReference type="Proteomes" id="UP001205998">
    <property type="component" value="Unassembled WGS sequence"/>
</dbReference>
<organism evidence="2 3">
    <name type="scientific">Silurus asotus</name>
    <name type="common">Amur catfish</name>
    <name type="synonym">Parasilurus asotus</name>
    <dbReference type="NCBI Taxonomy" id="30991"/>
    <lineage>
        <taxon>Eukaryota</taxon>
        <taxon>Metazoa</taxon>
        <taxon>Chordata</taxon>
        <taxon>Craniata</taxon>
        <taxon>Vertebrata</taxon>
        <taxon>Euteleostomi</taxon>
        <taxon>Actinopterygii</taxon>
        <taxon>Neopterygii</taxon>
        <taxon>Teleostei</taxon>
        <taxon>Ostariophysi</taxon>
        <taxon>Siluriformes</taxon>
        <taxon>Siluridae</taxon>
        <taxon>Silurus</taxon>
    </lineage>
</organism>
<dbReference type="GO" id="GO:0006357">
    <property type="term" value="P:regulation of transcription by RNA polymerase II"/>
    <property type="evidence" value="ECO:0007669"/>
    <property type="project" value="TreeGrafter"/>
</dbReference>